<reference evidence="1 2" key="1">
    <citation type="submission" date="2015-08" db="EMBL/GenBank/DDBJ databases">
        <title>Draft Genome Sequence of Pseudoalteromonas porphyrae UCD-SED14.</title>
        <authorList>
            <person name="Coil D.A."/>
            <person name="Jospin G."/>
            <person name="Lee R.D."/>
            <person name="Eisen J.A."/>
        </authorList>
    </citation>
    <scope>NUCLEOTIDE SEQUENCE [LARGE SCALE GENOMIC DNA]</scope>
    <source>
        <strain evidence="1 2">UCD-SED14</strain>
    </source>
</reference>
<accession>A0A0N1EC58</accession>
<dbReference type="OrthoDB" id="6400575at2"/>
<organism evidence="1 2">
    <name type="scientific">Pseudoalteromonas porphyrae</name>
    <dbReference type="NCBI Taxonomy" id="187330"/>
    <lineage>
        <taxon>Bacteria</taxon>
        <taxon>Pseudomonadati</taxon>
        <taxon>Pseudomonadota</taxon>
        <taxon>Gammaproteobacteria</taxon>
        <taxon>Alteromonadales</taxon>
        <taxon>Pseudoalteromonadaceae</taxon>
        <taxon>Pseudoalteromonas</taxon>
    </lineage>
</organism>
<dbReference type="Proteomes" id="UP000037848">
    <property type="component" value="Unassembled WGS sequence"/>
</dbReference>
<name>A0A0N1EC58_9GAMM</name>
<dbReference type="AlphaFoldDB" id="A0A0N1EC58"/>
<evidence type="ECO:0008006" key="3">
    <source>
        <dbReference type="Google" id="ProtNLM"/>
    </source>
</evidence>
<sequence length="100" mass="11297">MRILTMVGLCFISVIYSTNSLGNNQKATFLINPGDLISNQNICWFDDKRYSEGAIIYMSDTRVICTPKNPSQSNSSLSWLMIDEKGNIIYPKKVNKISIN</sequence>
<comment type="caution">
    <text evidence="1">The sequence shown here is derived from an EMBL/GenBank/DDBJ whole genome shotgun (WGS) entry which is preliminary data.</text>
</comment>
<dbReference type="Pfam" id="PF07383">
    <property type="entry name" value="DUF1496"/>
    <property type="match status" value="1"/>
</dbReference>
<dbReference type="EMBL" id="LHPH01000027">
    <property type="protein sequence ID" value="KPH58017.1"/>
    <property type="molecule type" value="Genomic_DNA"/>
</dbReference>
<protein>
    <recommendedName>
        <fullName evidence="3">DUF1496 domain-containing protein</fullName>
    </recommendedName>
</protein>
<dbReference type="STRING" id="187330.AMS58_15505"/>
<dbReference type="RefSeq" id="WP_054455728.1">
    <property type="nucleotide sequence ID" value="NZ_LHPH01000027.1"/>
</dbReference>
<proteinExistence type="predicted"/>
<gene>
    <name evidence="1" type="ORF">ADS77_18350</name>
</gene>
<evidence type="ECO:0000313" key="2">
    <source>
        <dbReference type="Proteomes" id="UP000037848"/>
    </source>
</evidence>
<keyword evidence="2" id="KW-1185">Reference proteome</keyword>
<evidence type="ECO:0000313" key="1">
    <source>
        <dbReference type="EMBL" id="KPH58017.1"/>
    </source>
</evidence>
<dbReference type="PATRIC" id="fig|187330.3.peg.2318"/>
<dbReference type="InterPro" id="IPR009971">
    <property type="entry name" value="DUF1496"/>
</dbReference>